<dbReference type="OrthoDB" id="1113909at2759"/>
<accession>A0A6J5XJW1</accession>
<dbReference type="Pfam" id="PF03372">
    <property type="entry name" value="Exo_endo_phos"/>
    <property type="match status" value="1"/>
</dbReference>
<dbReference type="EMBL" id="CAEKKB010000006">
    <property type="protein sequence ID" value="CAB4314236.1"/>
    <property type="molecule type" value="Genomic_DNA"/>
</dbReference>
<evidence type="ECO:0000259" key="2">
    <source>
        <dbReference type="Pfam" id="PF03372"/>
    </source>
</evidence>
<dbReference type="Proteomes" id="UP000507245">
    <property type="component" value="Unassembled WGS sequence"/>
</dbReference>
<sequence length="645" mass="72702">MEPWTFRDGLVWLAEVSIGADARTVLVDMGVFFGPVTWNYSSQHDHDAIDERNLCGIPRGGLSVDRLSAEALLAYAGLEAVEDFRGRRLKGSTCRFKNSVSPGRGSGNYDLTPGSQGHRQHGGNRWGRRDGNRADQHGTWRGERVQRAELEDTAASPNKSGSRLSAVANFIRRQHDGEERNRQLREAAWEAGLIFGHGDSREGTFSHNSASNTVSSSTWHRDNPAYGLGHIQDAEAVGEGLDLNVTVDKQVLVVGGGDSVGEQVVGNIGLERPWSLTQNSDPFNLGPLIDGAQRSGEGRAKRKGTLSKGQEEAKQCRHGKRQRYGNSSVCFGVSNTSGEGIGGPLTVSSLKEQVRLHAPDIVVLLETKNKVYRYGWLKKQLGMNFMHVVEPRGLSGGLCMFWKDAQQVFLVKYAGFLIEVEVHDALLNYSWRFFAVHASTDVGVRRNQWGVLQECINACREGCLVMGDFNDIMRRRIAGARVLYKAWMISVVLLRLVICWTWDMRGVRSHGGIDEMIGVSREDLTEGLVHWKQQEWRNSKICIDRLRTELQTELQVREYDDNKVRRLEVDLKRRSKWGLRILSRNELIDYWGLRIQVGFGMRRQLILEGLQNHIFRISSLLITRWVLMPFWSVLGQLLLLRTICL</sequence>
<name>A0A6J5XJW1_PRUAR</name>
<protein>
    <recommendedName>
        <fullName evidence="2">Endonuclease/exonuclease/phosphatase domain-containing protein</fullName>
    </recommendedName>
</protein>
<feature type="domain" description="Endonuclease/exonuclease/phosphatase" evidence="2">
    <location>
        <begin position="348"/>
        <end position="474"/>
    </location>
</feature>
<dbReference type="InterPro" id="IPR036691">
    <property type="entry name" value="Endo/exonu/phosph_ase_sf"/>
</dbReference>
<dbReference type="GO" id="GO:0003824">
    <property type="term" value="F:catalytic activity"/>
    <property type="evidence" value="ECO:0007669"/>
    <property type="project" value="InterPro"/>
</dbReference>
<proteinExistence type="predicted"/>
<evidence type="ECO:0000313" key="4">
    <source>
        <dbReference type="Proteomes" id="UP000507245"/>
    </source>
</evidence>
<dbReference type="SUPFAM" id="SSF56219">
    <property type="entry name" value="DNase I-like"/>
    <property type="match status" value="1"/>
</dbReference>
<keyword evidence="4" id="KW-1185">Reference proteome</keyword>
<dbReference type="PANTHER" id="PTHR35218">
    <property type="entry name" value="RNASE H DOMAIN-CONTAINING PROTEIN"/>
    <property type="match status" value="1"/>
</dbReference>
<feature type="compositionally biased region" description="Basic and acidic residues" evidence="1">
    <location>
        <begin position="127"/>
        <end position="150"/>
    </location>
</feature>
<evidence type="ECO:0000256" key="1">
    <source>
        <dbReference type="SAM" id="MobiDB-lite"/>
    </source>
</evidence>
<organism evidence="3 4">
    <name type="scientific">Prunus armeniaca</name>
    <name type="common">Apricot</name>
    <name type="synonym">Armeniaca vulgaris</name>
    <dbReference type="NCBI Taxonomy" id="36596"/>
    <lineage>
        <taxon>Eukaryota</taxon>
        <taxon>Viridiplantae</taxon>
        <taxon>Streptophyta</taxon>
        <taxon>Embryophyta</taxon>
        <taxon>Tracheophyta</taxon>
        <taxon>Spermatophyta</taxon>
        <taxon>Magnoliopsida</taxon>
        <taxon>eudicotyledons</taxon>
        <taxon>Gunneridae</taxon>
        <taxon>Pentapetalae</taxon>
        <taxon>rosids</taxon>
        <taxon>fabids</taxon>
        <taxon>Rosales</taxon>
        <taxon>Rosaceae</taxon>
        <taxon>Amygdaloideae</taxon>
        <taxon>Amygdaleae</taxon>
        <taxon>Prunus</taxon>
    </lineage>
</organism>
<dbReference type="Gene3D" id="3.60.10.10">
    <property type="entry name" value="Endonuclease/exonuclease/phosphatase"/>
    <property type="match status" value="1"/>
</dbReference>
<dbReference type="PANTHER" id="PTHR35218:SF9">
    <property type="entry name" value="ENDONUCLEASE_EXONUCLEASE_PHOSPHATASE DOMAIN-CONTAINING PROTEIN"/>
    <property type="match status" value="1"/>
</dbReference>
<evidence type="ECO:0000313" key="3">
    <source>
        <dbReference type="EMBL" id="CAB4314236.1"/>
    </source>
</evidence>
<gene>
    <name evidence="3" type="ORF">ORAREDHAP_LOCUS38530</name>
</gene>
<dbReference type="InterPro" id="IPR005135">
    <property type="entry name" value="Endo/exonuclease/phosphatase"/>
</dbReference>
<reference evidence="4" key="1">
    <citation type="journal article" date="2020" name="Genome Biol.">
        <title>Gamete binning: chromosome-level and haplotype-resolved genome assembly enabled by high-throughput single-cell sequencing of gamete genomes.</title>
        <authorList>
            <person name="Campoy J.A."/>
            <person name="Sun H."/>
            <person name="Goel M."/>
            <person name="Jiao W.-B."/>
            <person name="Folz-Donahue K."/>
            <person name="Wang N."/>
            <person name="Rubio M."/>
            <person name="Liu C."/>
            <person name="Kukat C."/>
            <person name="Ruiz D."/>
            <person name="Huettel B."/>
            <person name="Schneeberger K."/>
        </authorList>
    </citation>
    <scope>NUCLEOTIDE SEQUENCE [LARGE SCALE GENOMIC DNA]</scope>
    <source>
        <strain evidence="4">cv. Rojo Pasion</strain>
    </source>
</reference>
<feature type="region of interest" description="Disordered" evidence="1">
    <location>
        <begin position="96"/>
        <end position="162"/>
    </location>
</feature>
<feature type="region of interest" description="Disordered" evidence="1">
    <location>
        <begin position="285"/>
        <end position="316"/>
    </location>
</feature>
<dbReference type="AlphaFoldDB" id="A0A6J5XJW1"/>